<dbReference type="STRING" id="337701.SAMN05444398_11553"/>
<dbReference type="Gene3D" id="3.40.50.720">
    <property type="entry name" value="NAD(P)-binding Rossmann-like Domain"/>
    <property type="match status" value="1"/>
</dbReference>
<dbReference type="OrthoDB" id="9804286at2"/>
<dbReference type="Pfam" id="PF00899">
    <property type="entry name" value="ThiF"/>
    <property type="match status" value="1"/>
</dbReference>
<name>A0A1M7IEH5_9RHOB</name>
<dbReference type="GO" id="GO:0008641">
    <property type="term" value="F:ubiquitin-like modifier activating enzyme activity"/>
    <property type="evidence" value="ECO:0007669"/>
    <property type="project" value="InterPro"/>
</dbReference>
<keyword evidence="3" id="KW-1185">Reference proteome</keyword>
<gene>
    <name evidence="2" type="ORF">SAMN05444398_11553</name>
</gene>
<dbReference type="GO" id="GO:0016779">
    <property type="term" value="F:nucleotidyltransferase activity"/>
    <property type="evidence" value="ECO:0007669"/>
    <property type="project" value="UniProtKB-KW"/>
</dbReference>
<evidence type="ECO:0000259" key="1">
    <source>
        <dbReference type="Pfam" id="PF00899"/>
    </source>
</evidence>
<evidence type="ECO:0000313" key="2">
    <source>
        <dbReference type="EMBL" id="SHM39161.1"/>
    </source>
</evidence>
<dbReference type="SUPFAM" id="SSF69572">
    <property type="entry name" value="Activating enzymes of the ubiquitin-like proteins"/>
    <property type="match status" value="1"/>
</dbReference>
<dbReference type="GO" id="GO:0004792">
    <property type="term" value="F:thiosulfate-cyanide sulfurtransferase activity"/>
    <property type="evidence" value="ECO:0007669"/>
    <property type="project" value="TreeGrafter"/>
</dbReference>
<organism evidence="2 3">
    <name type="scientific">Roseovarius pacificus</name>
    <dbReference type="NCBI Taxonomy" id="337701"/>
    <lineage>
        <taxon>Bacteria</taxon>
        <taxon>Pseudomonadati</taxon>
        <taxon>Pseudomonadota</taxon>
        <taxon>Alphaproteobacteria</taxon>
        <taxon>Rhodobacterales</taxon>
        <taxon>Roseobacteraceae</taxon>
        <taxon>Roseovarius</taxon>
    </lineage>
</organism>
<dbReference type="InterPro" id="IPR035985">
    <property type="entry name" value="Ubiquitin-activating_enz"/>
</dbReference>
<dbReference type="InterPro" id="IPR000594">
    <property type="entry name" value="ThiF_NAD_FAD-bd"/>
</dbReference>
<dbReference type="CDD" id="cd00757">
    <property type="entry name" value="ThiF_MoeB_HesA_family"/>
    <property type="match status" value="1"/>
</dbReference>
<evidence type="ECO:0000313" key="3">
    <source>
        <dbReference type="Proteomes" id="UP000183974"/>
    </source>
</evidence>
<accession>A0A1M7IEH5</accession>
<dbReference type="InterPro" id="IPR045886">
    <property type="entry name" value="ThiF/MoeB/HesA"/>
</dbReference>
<dbReference type="AlphaFoldDB" id="A0A1M7IEH5"/>
<dbReference type="PANTHER" id="PTHR10953">
    <property type="entry name" value="UBIQUITIN-ACTIVATING ENZYME E1"/>
    <property type="match status" value="1"/>
</dbReference>
<dbReference type="RefSeq" id="WP_073036933.1">
    <property type="nucleotide sequence ID" value="NZ_BMLR01000015.1"/>
</dbReference>
<sequence>MSRYARQMAVPGVGEDGQTRLQAARLLVVGAGGLAAPVLQYLAGAGVGYIRLVDCDRVELSNLHRQTIFREHDLGRSKARAAADAMRALNPECRIEPVEALLGPDNAADFCAGVNLVVDCADSFAVSYILSDHCKAANVPLISASVTQTSGYAGGFCCDAPSLRAIFPELPQRLGSCAEDGVLGPVVGLLGSLQAQMVMAVVMGLKPSPLGQMVTCDAGAMRFGGFRFDGAPEPDWQPGFIALGAMQSTDFIVDLRAEDEAPLICETALRLPVEAFGPEGPRPETGQRAVMVCRSGLRSWQAAERLKQVWDGEIVLVAAGD</sequence>
<dbReference type="Proteomes" id="UP000183974">
    <property type="component" value="Unassembled WGS sequence"/>
</dbReference>
<proteinExistence type="predicted"/>
<dbReference type="PANTHER" id="PTHR10953:SF102">
    <property type="entry name" value="ADENYLYLTRANSFERASE AND SULFURTRANSFERASE MOCS3"/>
    <property type="match status" value="1"/>
</dbReference>
<keyword evidence="2" id="KW-0548">Nucleotidyltransferase</keyword>
<reference evidence="2 3" key="1">
    <citation type="submission" date="2016-11" db="EMBL/GenBank/DDBJ databases">
        <authorList>
            <person name="Jaros S."/>
            <person name="Januszkiewicz K."/>
            <person name="Wedrychowicz H."/>
        </authorList>
    </citation>
    <scope>NUCLEOTIDE SEQUENCE [LARGE SCALE GENOMIC DNA]</scope>
    <source>
        <strain evidence="2 3">DSM 29589</strain>
    </source>
</reference>
<dbReference type="GO" id="GO:0005829">
    <property type="term" value="C:cytosol"/>
    <property type="evidence" value="ECO:0007669"/>
    <property type="project" value="TreeGrafter"/>
</dbReference>
<keyword evidence="2" id="KW-0808">Transferase</keyword>
<dbReference type="GO" id="GO:0008146">
    <property type="term" value="F:sulfotransferase activity"/>
    <property type="evidence" value="ECO:0007669"/>
    <property type="project" value="TreeGrafter"/>
</dbReference>
<feature type="domain" description="THIF-type NAD/FAD binding fold" evidence="1">
    <location>
        <begin position="4"/>
        <end position="227"/>
    </location>
</feature>
<dbReference type="EMBL" id="FRBR01000015">
    <property type="protein sequence ID" value="SHM39161.1"/>
    <property type="molecule type" value="Genomic_DNA"/>
</dbReference>
<protein>
    <submittedName>
        <fullName evidence="2">Molybdopterin or thiamine biosynthesis adenylyltransferase</fullName>
    </submittedName>
</protein>